<accession>A0A941DL95</accession>
<dbReference type="InterPro" id="IPR014833">
    <property type="entry name" value="TnsA_N"/>
</dbReference>
<dbReference type="InterPro" id="IPR011856">
    <property type="entry name" value="tRNA_endonuc-like_dom_sf"/>
</dbReference>
<dbReference type="Proteomes" id="UP000680067">
    <property type="component" value="Unassembled WGS sequence"/>
</dbReference>
<keyword evidence="2" id="KW-0378">Hydrolase</keyword>
<dbReference type="Pfam" id="PF08722">
    <property type="entry name" value="Tn7_TnsA-like_N"/>
    <property type="match status" value="1"/>
</dbReference>
<reference evidence="2" key="1">
    <citation type="submission" date="2021-04" db="EMBL/GenBank/DDBJ databases">
        <title>novel species isolated from subtropical streams in China.</title>
        <authorList>
            <person name="Lu H."/>
        </authorList>
    </citation>
    <scope>NUCLEOTIDE SEQUENCE</scope>
    <source>
        <strain evidence="2">LFS511W</strain>
    </source>
</reference>
<dbReference type="GO" id="GO:0003676">
    <property type="term" value="F:nucleic acid binding"/>
    <property type="evidence" value="ECO:0007669"/>
    <property type="project" value="InterPro"/>
</dbReference>
<dbReference type="Gene3D" id="3.40.1350.10">
    <property type="match status" value="1"/>
</dbReference>
<dbReference type="AlphaFoldDB" id="A0A941DL95"/>
<evidence type="ECO:0000313" key="3">
    <source>
        <dbReference type="Proteomes" id="UP000680067"/>
    </source>
</evidence>
<feature type="domain" description="TnsA endonuclease N-terminal" evidence="1">
    <location>
        <begin position="76"/>
        <end position="147"/>
    </location>
</feature>
<protein>
    <submittedName>
        <fullName evidence="2">TnsA endonuclease N-terminal domain-containing protein</fullName>
    </submittedName>
</protein>
<comment type="caution">
    <text evidence="2">The sequence shown here is derived from an EMBL/GenBank/DDBJ whole genome shotgun (WGS) entry which is preliminary data.</text>
</comment>
<keyword evidence="3" id="KW-1185">Reference proteome</keyword>
<keyword evidence="2" id="KW-0255">Endonuclease</keyword>
<organism evidence="2 3">
    <name type="scientific">Undibacterium luofuense</name>
    <dbReference type="NCBI Taxonomy" id="2828733"/>
    <lineage>
        <taxon>Bacteria</taxon>
        <taxon>Pseudomonadati</taxon>
        <taxon>Pseudomonadota</taxon>
        <taxon>Betaproteobacteria</taxon>
        <taxon>Burkholderiales</taxon>
        <taxon>Oxalobacteraceae</taxon>
        <taxon>Undibacterium</taxon>
    </lineage>
</organism>
<dbReference type="EMBL" id="JAGSPN010000005">
    <property type="protein sequence ID" value="MBR7782114.1"/>
    <property type="molecule type" value="Genomic_DNA"/>
</dbReference>
<proteinExistence type="predicted"/>
<gene>
    <name evidence="2" type="ORF">KDM89_08180</name>
</gene>
<keyword evidence="2" id="KW-0540">Nuclease</keyword>
<sequence length="242" mass="28750">MSAIIVSQWKTSTAIGLPIAPKKSKSLTPIRAREPVNNSFGRVRGKFPSRKMNRMIHWESQLERDAILIFEFSHGVSAYREQPHTINHFLNERSHRYTPDFELILKSNEVQYVEIKPAEKLLDPVERVRFKNIERHYFRYGFTFWIFQDHQIRQAELLVNLGLMAKYRGMPFSLFERRQLIEKLSKTPQTTFKKVTALLGDPRTTWRLIAEQILFCDLRKIVNEDTKLNIQPKENFDHELFF</sequence>
<name>A0A941DL95_9BURK</name>
<dbReference type="GO" id="GO:0004519">
    <property type="term" value="F:endonuclease activity"/>
    <property type="evidence" value="ECO:0007669"/>
    <property type="project" value="UniProtKB-KW"/>
</dbReference>
<evidence type="ECO:0000259" key="1">
    <source>
        <dbReference type="Pfam" id="PF08722"/>
    </source>
</evidence>
<evidence type="ECO:0000313" key="2">
    <source>
        <dbReference type="EMBL" id="MBR7782114.1"/>
    </source>
</evidence>
<dbReference type="RefSeq" id="WP_212687462.1">
    <property type="nucleotide sequence ID" value="NZ_JAGSPN010000005.1"/>
</dbReference>